<evidence type="ECO:0000313" key="3">
    <source>
        <dbReference type="Proteomes" id="UP000293764"/>
    </source>
</evidence>
<dbReference type="Pfam" id="PF02557">
    <property type="entry name" value="VanY"/>
    <property type="match status" value="1"/>
</dbReference>
<dbReference type="CDD" id="cd14814">
    <property type="entry name" value="Peptidase_M15"/>
    <property type="match status" value="1"/>
</dbReference>
<dbReference type="AlphaFoldDB" id="A0A4Q5N2A8"/>
<dbReference type="RefSeq" id="WP_130102972.1">
    <property type="nucleotide sequence ID" value="NZ_SDWW01000028.1"/>
</dbReference>
<dbReference type="Proteomes" id="UP000293764">
    <property type="component" value="Unassembled WGS sequence"/>
</dbReference>
<dbReference type="GO" id="GO:0008233">
    <property type="term" value="F:peptidase activity"/>
    <property type="evidence" value="ECO:0007669"/>
    <property type="project" value="InterPro"/>
</dbReference>
<dbReference type="OrthoDB" id="5496837at2"/>
<dbReference type="InterPro" id="IPR003709">
    <property type="entry name" value="VanY-like_core_dom"/>
</dbReference>
<protein>
    <submittedName>
        <fullName evidence="2">Peptidase M15</fullName>
    </submittedName>
</protein>
<proteinExistence type="predicted"/>
<gene>
    <name evidence="2" type="ORF">EUA98_12275</name>
</gene>
<dbReference type="Gene3D" id="3.30.1380.10">
    <property type="match status" value="1"/>
</dbReference>
<keyword evidence="3" id="KW-1185">Reference proteome</keyword>
<dbReference type="PANTHER" id="PTHR34385">
    <property type="entry name" value="D-ALANYL-D-ALANINE CARBOXYPEPTIDASE"/>
    <property type="match status" value="1"/>
</dbReference>
<reference evidence="2 3" key="1">
    <citation type="submission" date="2019-01" db="EMBL/GenBank/DDBJ databases">
        <title>Novel species of Cellulomonas.</title>
        <authorList>
            <person name="Liu Q."/>
            <person name="Xin Y.-H."/>
        </authorList>
    </citation>
    <scope>NUCLEOTIDE SEQUENCE [LARGE SCALE GENOMIC DNA]</scope>
    <source>
        <strain evidence="2 3">HLT2-17</strain>
    </source>
</reference>
<feature type="domain" description="D-alanyl-D-alanine carboxypeptidase-like core" evidence="1">
    <location>
        <begin position="91"/>
        <end position="193"/>
    </location>
</feature>
<evidence type="ECO:0000259" key="1">
    <source>
        <dbReference type="Pfam" id="PF02557"/>
    </source>
</evidence>
<dbReference type="InterPro" id="IPR052179">
    <property type="entry name" value="DD-CPase-like"/>
</dbReference>
<accession>A0A4Q5N2A8</accession>
<comment type="caution">
    <text evidence="2">The sequence shown here is derived from an EMBL/GenBank/DDBJ whole genome shotgun (WGS) entry which is preliminary data.</text>
</comment>
<dbReference type="PANTHER" id="PTHR34385:SF1">
    <property type="entry name" value="PEPTIDOGLYCAN L-ALANYL-D-GLUTAMATE ENDOPEPTIDASE CWLK"/>
    <property type="match status" value="1"/>
</dbReference>
<dbReference type="GO" id="GO:0006508">
    <property type="term" value="P:proteolysis"/>
    <property type="evidence" value="ECO:0007669"/>
    <property type="project" value="InterPro"/>
</dbReference>
<organism evidence="2 3">
    <name type="scientific">Pengzhenrongella frigida</name>
    <dbReference type="NCBI Taxonomy" id="1259133"/>
    <lineage>
        <taxon>Bacteria</taxon>
        <taxon>Bacillati</taxon>
        <taxon>Actinomycetota</taxon>
        <taxon>Actinomycetes</taxon>
        <taxon>Micrococcales</taxon>
        <taxon>Pengzhenrongella</taxon>
    </lineage>
</organism>
<dbReference type="InterPro" id="IPR009045">
    <property type="entry name" value="Zn_M74/Hedgehog-like"/>
</dbReference>
<name>A0A4Q5N2A8_9MICO</name>
<evidence type="ECO:0000313" key="2">
    <source>
        <dbReference type="EMBL" id="RYV50717.1"/>
    </source>
</evidence>
<sequence length="195" mass="20034">MDGIAAINNRIAEIRGTLAVFAPERASTLTATTAVTGDSFASVLAGEVAGGSSVATSTGRLTADGAPVELAAYGNGRIPADALASIGSTGHRLWAPATKAYDQLTAAAARDGVTIGITDSYRSYESQVDVAERKGLYSQGGLAAAPGTSDHGWGRSLDLDLDAKALAWMKANAGTYGFVADTPRESWHWTYSPPA</sequence>
<dbReference type="EMBL" id="SDWW01000028">
    <property type="protein sequence ID" value="RYV50717.1"/>
    <property type="molecule type" value="Genomic_DNA"/>
</dbReference>
<dbReference type="SUPFAM" id="SSF55166">
    <property type="entry name" value="Hedgehog/DD-peptidase"/>
    <property type="match status" value="1"/>
</dbReference>